<feature type="transmembrane region" description="Helical" evidence="2">
    <location>
        <begin position="54"/>
        <end position="71"/>
    </location>
</feature>
<feature type="compositionally biased region" description="Basic and acidic residues" evidence="1">
    <location>
        <begin position="286"/>
        <end position="299"/>
    </location>
</feature>
<evidence type="ECO:0008006" key="5">
    <source>
        <dbReference type="Google" id="ProtNLM"/>
    </source>
</evidence>
<evidence type="ECO:0000313" key="3">
    <source>
        <dbReference type="EMBL" id="OBI81726.1"/>
    </source>
</evidence>
<dbReference type="AlphaFoldDB" id="A0A1A3C7J7"/>
<evidence type="ECO:0000256" key="2">
    <source>
        <dbReference type="SAM" id="Phobius"/>
    </source>
</evidence>
<dbReference type="Proteomes" id="UP000093795">
    <property type="component" value="Unassembled WGS sequence"/>
</dbReference>
<sequence length="313" mass="32334">MDWLTTHAVAIGAALLAALAAAVGIVVRQAALQGPALVREMSGAVISAVLRDRLWWSGTAAAVSGYVFQAVALAHGSLLLVQPLLVSSLLFVLPLSAWRCGSRVSVSEWAWALLLTAALAVFVLVGRPQEGDYRPATLTWALSITGAALVVVLCVQVARRTTDRVRAMSLGGAVAVMLGMIAVLTKMCTHRFAVGGWHGLFSLPALYLLVLLAVGVTVLQQWAFQAGALQASVPVMLVGEPVVAVLLGVVVLGEQLTARGMGVMVLPAAVVAMVAATIALGRGEGAHTEEAAHSGRDPGESDPSPAPGPALRR</sequence>
<evidence type="ECO:0000313" key="4">
    <source>
        <dbReference type="Proteomes" id="UP000093795"/>
    </source>
</evidence>
<feature type="transmembrane region" description="Helical" evidence="2">
    <location>
        <begin position="138"/>
        <end position="159"/>
    </location>
</feature>
<proteinExistence type="predicted"/>
<accession>A0A1A3C7J7</accession>
<feature type="transmembrane region" description="Helical" evidence="2">
    <location>
        <begin position="165"/>
        <end position="185"/>
    </location>
</feature>
<organism evidence="3 4">
    <name type="scientific">Mycobacterium asiaticum</name>
    <dbReference type="NCBI Taxonomy" id="1790"/>
    <lineage>
        <taxon>Bacteria</taxon>
        <taxon>Bacillati</taxon>
        <taxon>Actinomycetota</taxon>
        <taxon>Actinomycetes</taxon>
        <taxon>Mycobacteriales</taxon>
        <taxon>Mycobacteriaceae</taxon>
        <taxon>Mycobacterium</taxon>
    </lineage>
</organism>
<feature type="transmembrane region" description="Helical" evidence="2">
    <location>
        <begin position="78"/>
        <end position="97"/>
    </location>
</feature>
<feature type="compositionally biased region" description="Pro residues" evidence="1">
    <location>
        <begin position="304"/>
        <end position="313"/>
    </location>
</feature>
<dbReference type="PANTHER" id="PTHR40761:SF1">
    <property type="entry name" value="CONSERVED INTEGRAL MEMBRANE ALANINE VALINE AND LEUCINE RICH PROTEIN-RELATED"/>
    <property type="match status" value="1"/>
</dbReference>
<evidence type="ECO:0000256" key="1">
    <source>
        <dbReference type="SAM" id="MobiDB-lite"/>
    </source>
</evidence>
<dbReference type="eggNOG" id="COG0697">
    <property type="taxonomic scope" value="Bacteria"/>
</dbReference>
<keyword evidence="2" id="KW-0472">Membrane</keyword>
<feature type="transmembrane region" description="Helical" evidence="2">
    <location>
        <begin position="109"/>
        <end position="126"/>
    </location>
</feature>
<feature type="transmembrane region" description="Helical" evidence="2">
    <location>
        <begin position="260"/>
        <end position="280"/>
    </location>
</feature>
<feature type="transmembrane region" description="Helical" evidence="2">
    <location>
        <begin position="231"/>
        <end position="253"/>
    </location>
</feature>
<comment type="caution">
    <text evidence="3">The sequence shown here is derived from an EMBL/GenBank/DDBJ whole genome shotgun (WGS) entry which is preliminary data.</text>
</comment>
<feature type="region of interest" description="Disordered" evidence="1">
    <location>
        <begin position="286"/>
        <end position="313"/>
    </location>
</feature>
<name>A0A1A3C7J7_MYCAS</name>
<dbReference type="EMBL" id="LZKQ01000188">
    <property type="protein sequence ID" value="OBI81726.1"/>
    <property type="molecule type" value="Genomic_DNA"/>
</dbReference>
<reference evidence="3 4" key="1">
    <citation type="submission" date="2016-06" db="EMBL/GenBank/DDBJ databases">
        <authorList>
            <person name="Kjaerup R.B."/>
            <person name="Dalgaard T.S."/>
            <person name="Juul-Madsen H.R."/>
        </authorList>
    </citation>
    <scope>NUCLEOTIDE SEQUENCE [LARGE SCALE GENOMIC DNA]</scope>
    <source>
        <strain evidence="3 4">1081914.2</strain>
    </source>
</reference>
<keyword evidence="2" id="KW-1133">Transmembrane helix</keyword>
<protein>
    <recommendedName>
        <fullName evidence="5">Multidrug DMT transporter permease</fullName>
    </recommendedName>
</protein>
<dbReference type="PANTHER" id="PTHR40761">
    <property type="entry name" value="CONSERVED INTEGRAL MEMBRANE ALANINE VALINE AND LEUCINE RICH PROTEIN-RELATED"/>
    <property type="match status" value="1"/>
</dbReference>
<dbReference type="STRING" id="1790.A5645_26075"/>
<dbReference type="RefSeq" id="WP_065121653.1">
    <property type="nucleotide sequence ID" value="NZ_LZKQ01000188.1"/>
</dbReference>
<feature type="transmembrane region" description="Helical" evidence="2">
    <location>
        <begin position="197"/>
        <end position="219"/>
    </location>
</feature>
<gene>
    <name evidence="3" type="ORF">A9X01_23200</name>
</gene>
<keyword evidence="2" id="KW-0812">Transmembrane</keyword>
<dbReference type="NCBIfam" id="NF038012">
    <property type="entry name" value="DMT_1"/>
    <property type="match status" value="1"/>
</dbReference>